<proteinExistence type="predicted"/>
<keyword evidence="3" id="KW-1185">Reference proteome</keyword>
<reference evidence="3" key="1">
    <citation type="journal article" date="2005" name="Nature">
        <title>Sequencing of Aspergillus nidulans and comparative analysis with A. fumigatus and A. oryzae.</title>
        <authorList>
            <person name="Galagan J.E."/>
            <person name="Calvo S.E."/>
            <person name="Cuomo C."/>
            <person name="Ma L.J."/>
            <person name="Wortman J.R."/>
            <person name="Batzoglou S."/>
            <person name="Lee S.I."/>
            <person name="Basturkmen M."/>
            <person name="Spevak C.C."/>
            <person name="Clutterbuck J."/>
            <person name="Kapitonov V."/>
            <person name="Jurka J."/>
            <person name="Scazzocchio C."/>
            <person name="Farman M."/>
            <person name="Butler J."/>
            <person name="Purcell S."/>
            <person name="Harris S."/>
            <person name="Braus G.H."/>
            <person name="Draht O."/>
            <person name="Busch S."/>
            <person name="D'Enfert C."/>
            <person name="Bouchier C."/>
            <person name="Goldman G.H."/>
            <person name="Bell-Pedersen D."/>
            <person name="Griffiths-Jones S."/>
            <person name="Doonan J.H."/>
            <person name="Yu J."/>
            <person name="Vienken K."/>
            <person name="Pain A."/>
            <person name="Freitag M."/>
            <person name="Selker E.U."/>
            <person name="Archer D.B."/>
            <person name="Penalva M.A."/>
            <person name="Oakley B.R."/>
            <person name="Momany M."/>
            <person name="Tanaka T."/>
            <person name="Kumagai T."/>
            <person name="Asai K."/>
            <person name="Machida M."/>
            <person name="Nierman W.C."/>
            <person name="Denning D.W."/>
            <person name="Caddick M."/>
            <person name="Hynes M."/>
            <person name="Paoletti M."/>
            <person name="Fischer R."/>
            <person name="Miller B."/>
            <person name="Dyer P."/>
            <person name="Sachs M.S."/>
            <person name="Osmani S.A."/>
            <person name="Birren B.W."/>
        </authorList>
    </citation>
    <scope>NUCLEOTIDE SEQUENCE [LARGE SCALE GENOMIC DNA]</scope>
    <source>
        <strain evidence="3">FGSC A4 / ATCC 38163 / CBS 112.46 / NRRL 194 / M139</strain>
    </source>
</reference>
<reference evidence="3" key="2">
    <citation type="journal article" date="2009" name="Fungal Genet. Biol.">
        <title>The 2008 update of the Aspergillus nidulans genome annotation: a community effort.</title>
        <authorList>
            <person name="Wortman J.R."/>
            <person name="Gilsenan J.M."/>
            <person name="Joardar V."/>
            <person name="Deegan J."/>
            <person name="Clutterbuck J."/>
            <person name="Andersen M.R."/>
            <person name="Archer D."/>
            <person name="Bencina M."/>
            <person name="Braus G."/>
            <person name="Coutinho P."/>
            <person name="von Dohren H."/>
            <person name="Doonan J."/>
            <person name="Driessen A.J."/>
            <person name="Durek P."/>
            <person name="Espeso E."/>
            <person name="Fekete E."/>
            <person name="Flipphi M."/>
            <person name="Estrada C.G."/>
            <person name="Geysens S."/>
            <person name="Goldman G."/>
            <person name="de Groot P.W."/>
            <person name="Hansen K."/>
            <person name="Harris S.D."/>
            <person name="Heinekamp T."/>
            <person name="Helmstaedt K."/>
            <person name="Henrissat B."/>
            <person name="Hofmann G."/>
            <person name="Homan T."/>
            <person name="Horio T."/>
            <person name="Horiuchi H."/>
            <person name="James S."/>
            <person name="Jones M."/>
            <person name="Karaffa L."/>
            <person name="Karanyi Z."/>
            <person name="Kato M."/>
            <person name="Keller N."/>
            <person name="Kelly D.E."/>
            <person name="Kiel J.A."/>
            <person name="Kim J.M."/>
            <person name="van der Klei I.J."/>
            <person name="Klis F.M."/>
            <person name="Kovalchuk A."/>
            <person name="Krasevec N."/>
            <person name="Kubicek C.P."/>
            <person name="Liu B."/>
            <person name="Maccabe A."/>
            <person name="Meyer V."/>
            <person name="Mirabito P."/>
            <person name="Miskei M."/>
            <person name="Mos M."/>
            <person name="Mullins J."/>
            <person name="Nelson D.R."/>
            <person name="Nielsen J."/>
            <person name="Oakley B.R."/>
            <person name="Osmani S.A."/>
            <person name="Pakula T."/>
            <person name="Paszewski A."/>
            <person name="Paulsen I."/>
            <person name="Pilsyk S."/>
            <person name="Pocsi I."/>
            <person name="Punt P.J."/>
            <person name="Ram A.F."/>
            <person name="Ren Q."/>
            <person name="Robellet X."/>
            <person name="Robson G."/>
            <person name="Seiboth B."/>
            <person name="van Solingen P."/>
            <person name="Specht T."/>
            <person name="Sun J."/>
            <person name="Taheri-Talesh N."/>
            <person name="Takeshita N."/>
            <person name="Ussery D."/>
            <person name="vanKuyk P.A."/>
            <person name="Visser H."/>
            <person name="van de Vondervoort P.J."/>
            <person name="de Vries R.P."/>
            <person name="Walton J."/>
            <person name="Xiang X."/>
            <person name="Xiong Y."/>
            <person name="Zeng A.P."/>
            <person name="Brandt B.W."/>
            <person name="Cornell M.J."/>
            <person name="van den Hondel C.A."/>
            <person name="Visser J."/>
            <person name="Oliver S.G."/>
            <person name="Turner G."/>
        </authorList>
    </citation>
    <scope>GENOME REANNOTATION</scope>
    <source>
        <strain evidence="3">FGSC A4 / ATCC 38163 / CBS 112.46 / NRRL 194 / M139</strain>
    </source>
</reference>
<dbReference type="Proteomes" id="UP000000560">
    <property type="component" value="Chromosome V"/>
</dbReference>
<evidence type="ECO:0000313" key="2">
    <source>
        <dbReference type="EMBL" id="CBF81015.1"/>
    </source>
</evidence>
<dbReference type="EMBL" id="BN001305">
    <property type="protein sequence ID" value="CBF81015.1"/>
    <property type="molecule type" value="Genomic_DNA"/>
</dbReference>
<feature type="region of interest" description="Disordered" evidence="1">
    <location>
        <begin position="30"/>
        <end position="49"/>
    </location>
</feature>
<evidence type="ECO:0000256" key="1">
    <source>
        <dbReference type="SAM" id="MobiDB-lite"/>
    </source>
</evidence>
<dbReference type="RefSeq" id="XP_050468158.1">
    <property type="nucleotide sequence ID" value="XM_050612213.1"/>
</dbReference>
<evidence type="ECO:0000313" key="3">
    <source>
        <dbReference type="Proteomes" id="UP000000560"/>
    </source>
</evidence>
<dbReference type="GeneID" id="74897044"/>
<dbReference type="HOGENOM" id="CLU_3143045_0_0_1"/>
<dbReference type="AlphaFoldDB" id="C8VF46"/>
<organism evidence="2 3">
    <name type="scientific">Emericella nidulans (strain FGSC A4 / ATCC 38163 / CBS 112.46 / NRRL 194 / M139)</name>
    <name type="common">Aspergillus nidulans</name>
    <dbReference type="NCBI Taxonomy" id="227321"/>
    <lineage>
        <taxon>Eukaryota</taxon>
        <taxon>Fungi</taxon>
        <taxon>Dikarya</taxon>
        <taxon>Ascomycota</taxon>
        <taxon>Pezizomycotina</taxon>
        <taxon>Eurotiomycetes</taxon>
        <taxon>Eurotiomycetidae</taxon>
        <taxon>Eurotiales</taxon>
        <taxon>Aspergillaceae</taxon>
        <taxon>Aspergillus</taxon>
        <taxon>Aspergillus subgen. Nidulantes</taxon>
    </lineage>
</organism>
<dbReference type="VEuPathDB" id="FungiDB:AN11467"/>
<name>C8VF46_EMENI</name>
<sequence length="49" mass="5559">MQIPTGARTRSIIDMSLSSSIFETLGARRSETDATQRKVFERPVIDRHP</sequence>
<dbReference type="InParanoid" id="C8VF46"/>
<accession>C8VF46</accession>
<gene>
    <name evidence="2" type="ORF">ANIA_11467</name>
</gene>
<protein>
    <submittedName>
        <fullName evidence="2">Uncharacterized protein</fullName>
    </submittedName>
</protein>
<dbReference type="KEGG" id="ani:ANIA_11467"/>